<feature type="transmembrane region" description="Helical" evidence="11">
    <location>
        <begin position="659"/>
        <end position="677"/>
    </location>
</feature>
<evidence type="ECO:0000259" key="13">
    <source>
        <dbReference type="Pfam" id="PF00662"/>
    </source>
</evidence>
<feature type="transmembrane region" description="Helical" evidence="11">
    <location>
        <begin position="411"/>
        <end position="433"/>
    </location>
</feature>
<evidence type="ECO:0000256" key="3">
    <source>
        <dbReference type="ARBA" id="ARBA00022449"/>
    </source>
</evidence>
<dbReference type="InterPro" id="IPR046806">
    <property type="entry name" value="MrpA_C/MbhE"/>
</dbReference>
<dbReference type="Proteomes" id="UP000596145">
    <property type="component" value="Chromosome"/>
</dbReference>
<dbReference type="NCBIfam" id="NF009284">
    <property type="entry name" value="PRK12644.1"/>
    <property type="match status" value="1"/>
</dbReference>
<dbReference type="GeneID" id="92761021"/>
<sequence length="988" mass="106242">MLITFLTLLIATALAPVLVKVVGRAAFGILALVPAAGFAWVVSLFVNGTFGWDKPGLTATIEWMPAAHLNLEFRMDALAAIFALIILGIGALVLLYCWGYFDSAPKRLREFAGEMTCFSLAMYGLVISDNLLQMYVFWEITSVLSFMLVGYYRERASSRRAAGQALMVTTLGGLAMLVGIVLLGFDTGMWTLSELTGSGVLFDSPAGRAAVVLVLAGALSKSAIAPTHFWLPGAMAAPTPVSAYLHSAAMVKAGIYLVARLSPTFHEIGSWHLVTITLGVFTMLMGGWMALRQVDLKLILAYGTVSQLGFIISVVAIGSREALMAGLALTFAHSMFKATLFMIVGAIDHTSGTRDVRKISGLGKKHPYLAVLATIVAASMAGIPPLFGFVAKEAALTAVMNEELLTGMPGKIMLVGLVAGSVLTMAYSLRFLYGAFATKPASHPSGGGTSEPILTMDRMVPQLIISPTVLTLTTIVFGLFPGLLDVPIQADMEQMWGLAEDAPNLGLWHGLTPALALSAFIILAGAIMHWQRGVVAQLQFEQPALGSADYAYDAVLDGLRRLSLRTTASTQRGSLPLNQSIIFLTLMLVPLVALLAGERTDVRMVLWDTPLQGIIALIMIIAAIAATRLDNRLSALIMVGMTGYGLSMIFALYGAPDLALTQVLVETISMVIFMLVLRKLPVTTVVPPDKKLIRPRAWLSVALGVVIVVLSTFASNARSATPISVYIPELAKEIGHGANAVNVLLVDLRGWDTLGEISVLVIVATGVASIVFRNRDFTRTSARPVLMDNGSQWLSSLPHTDVQRSRSIMIDVTTRLLFPSMMVLAAYFFFAGHNAPGGGFAGGLVAALAIALRYLAGGREEFELAFPIDANRVLGTGLLLSAGTALIPMFFGRTPLSSHYWEIPLPWIGDVTVVSALAFDAGVFLIVIGLVLHIIESLGSQLDRDEDMRKQRARDRRRRMERRKAKLRAKQHAAAQHAKYHVPGEEEN</sequence>
<dbReference type="InterPro" id="IPR050616">
    <property type="entry name" value="CPA3_Na-H_Antiporter_A"/>
</dbReference>
<feature type="transmembrane region" description="Helical" evidence="11">
    <location>
        <begin position="697"/>
        <end position="714"/>
    </location>
</feature>
<evidence type="ECO:0000259" key="12">
    <source>
        <dbReference type="Pfam" id="PF00361"/>
    </source>
</evidence>
<keyword evidence="8 11" id="KW-0472">Membrane</keyword>
<evidence type="ECO:0000256" key="9">
    <source>
        <dbReference type="RuleBase" id="RU000320"/>
    </source>
</evidence>
<evidence type="ECO:0000259" key="15">
    <source>
        <dbReference type="Pfam" id="PF13244"/>
    </source>
</evidence>
<dbReference type="Pfam" id="PF04039">
    <property type="entry name" value="MnhB"/>
    <property type="match status" value="1"/>
</dbReference>
<evidence type="ECO:0000313" key="18">
    <source>
        <dbReference type="Proteomes" id="UP000596145"/>
    </source>
</evidence>
<feature type="transmembrane region" description="Helical" evidence="11">
    <location>
        <begin position="271"/>
        <end position="291"/>
    </location>
</feature>
<evidence type="ECO:0000256" key="2">
    <source>
        <dbReference type="ARBA" id="ARBA00022448"/>
    </source>
</evidence>
<dbReference type="Pfam" id="PF20501">
    <property type="entry name" value="MbhE"/>
    <property type="match status" value="1"/>
</dbReference>
<feature type="transmembrane region" description="Helical" evidence="11">
    <location>
        <begin position="506"/>
        <end position="528"/>
    </location>
</feature>
<feature type="transmembrane region" description="Helical" evidence="11">
    <location>
        <begin position="911"/>
        <end position="935"/>
    </location>
</feature>
<feature type="transmembrane region" description="Helical" evidence="11">
    <location>
        <begin position="368"/>
        <end position="391"/>
    </location>
</feature>
<proteinExistence type="predicted"/>
<evidence type="ECO:0000256" key="10">
    <source>
        <dbReference type="SAM" id="MobiDB-lite"/>
    </source>
</evidence>
<feature type="transmembrane region" description="Helical" evidence="11">
    <location>
        <begin position="633"/>
        <end position="653"/>
    </location>
</feature>
<feature type="transmembrane region" description="Helical" evidence="11">
    <location>
        <begin position="753"/>
        <end position="772"/>
    </location>
</feature>
<keyword evidence="3" id="KW-0050">Antiport</keyword>
<dbReference type="GO" id="GO:0005886">
    <property type="term" value="C:plasma membrane"/>
    <property type="evidence" value="ECO:0007669"/>
    <property type="project" value="UniProtKB-SubCell"/>
</dbReference>
<feature type="domain" description="MrpA C-terminal/MbhE" evidence="16">
    <location>
        <begin position="698"/>
        <end position="776"/>
    </location>
</feature>
<gene>
    <name evidence="17" type="ORF">I6I10_04450</name>
</gene>
<protein>
    <submittedName>
        <fullName evidence="17">Na+/H+ antiporter subunit A</fullName>
    </submittedName>
</protein>
<dbReference type="Pfam" id="PF00361">
    <property type="entry name" value="Proton_antipo_M"/>
    <property type="match status" value="1"/>
</dbReference>
<dbReference type="InterPro" id="IPR007182">
    <property type="entry name" value="MnhB"/>
</dbReference>
<keyword evidence="2" id="KW-0813">Transport</keyword>
<feature type="transmembrane region" description="Helical" evidence="11">
    <location>
        <begin position="463"/>
        <end position="486"/>
    </location>
</feature>
<evidence type="ECO:0000256" key="11">
    <source>
        <dbReference type="SAM" id="Phobius"/>
    </source>
</evidence>
<evidence type="ECO:0000259" key="14">
    <source>
        <dbReference type="Pfam" id="PF04039"/>
    </source>
</evidence>
<evidence type="ECO:0000256" key="7">
    <source>
        <dbReference type="ARBA" id="ARBA00023065"/>
    </source>
</evidence>
<dbReference type="GO" id="GO:0006811">
    <property type="term" value="P:monoatomic ion transport"/>
    <property type="evidence" value="ECO:0007669"/>
    <property type="project" value="UniProtKB-KW"/>
</dbReference>
<feature type="transmembrane region" description="Helical" evidence="11">
    <location>
        <begin position="298"/>
        <end position="317"/>
    </location>
</feature>
<feature type="transmembrane region" description="Helical" evidence="11">
    <location>
        <begin position="581"/>
        <end position="597"/>
    </location>
</feature>
<dbReference type="Pfam" id="PF00662">
    <property type="entry name" value="Proton_antipo_N"/>
    <property type="match status" value="1"/>
</dbReference>
<feature type="transmembrane region" description="Helical" evidence="11">
    <location>
        <begin position="132"/>
        <end position="152"/>
    </location>
</feature>
<comment type="subcellular location">
    <subcellularLocation>
        <location evidence="1">Cell membrane</location>
        <topology evidence="1">Multi-pass membrane protein</topology>
    </subcellularLocation>
    <subcellularLocation>
        <location evidence="9">Membrane</location>
        <topology evidence="9">Multi-pass membrane protein</topology>
    </subcellularLocation>
</comment>
<dbReference type="OrthoDB" id="9811798at2"/>
<evidence type="ECO:0000259" key="16">
    <source>
        <dbReference type="Pfam" id="PF20501"/>
    </source>
</evidence>
<dbReference type="PRINTS" id="PR01434">
    <property type="entry name" value="NADHDHGNASE5"/>
</dbReference>
<feature type="domain" description="Na+/H+ antiporter MnhB subunit-related protein" evidence="14">
    <location>
        <begin position="810"/>
        <end position="932"/>
    </location>
</feature>
<feature type="transmembrane region" description="Helical" evidence="11">
    <location>
        <begin position="29"/>
        <end position="46"/>
    </location>
</feature>
<keyword evidence="5 9" id="KW-0812">Transmembrane</keyword>
<feature type="domain" description="NADH-Ubiquinone oxidoreductase (complex I) chain 5 N-terminal" evidence="13">
    <location>
        <begin position="63"/>
        <end position="106"/>
    </location>
</feature>
<feature type="domain" description="NADH:quinone oxidoreductase/Mrp antiporter transmembrane" evidence="12">
    <location>
        <begin position="128"/>
        <end position="407"/>
    </location>
</feature>
<feature type="region of interest" description="Disordered" evidence="10">
    <location>
        <begin position="946"/>
        <end position="988"/>
    </location>
</feature>
<feature type="domain" description="MrpA C-terminal/MbhD" evidence="15">
    <location>
        <begin position="617"/>
        <end position="681"/>
    </location>
</feature>
<name>A0A7T4EGY2_9CORY</name>
<organism evidence="17 18">
    <name type="scientific">Corynebacterium glucuronolyticum</name>
    <dbReference type="NCBI Taxonomy" id="39791"/>
    <lineage>
        <taxon>Bacteria</taxon>
        <taxon>Bacillati</taxon>
        <taxon>Actinomycetota</taxon>
        <taxon>Actinomycetes</taxon>
        <taxon>Mycobacteriales</taxon>
        <taxon>Corynebacteriaceae</taxon>
        <taxon>Corynebacterium</taxon>
    </lineage>
</organism>
<feature type="transmembrane region" description="Helical" evidence="11">
    <location>
        <begin position="812"/>
        <end position="831"/>
    </location>
</feature>
<dbReference type="Pfam" id="PF13244">
    <property type="entry name" value="MbhD"/>
    <property type="match status" value="1"/>
</dbReference>
<dbReference type="AlphaFoldDB" id="A0A7T4EGY2"/>
<keyword evidence="7" id="KW-0406">Ion transport</keyword>
<evidence type="ECO:0000256" key="6">
    <source>
        <dbReference type="ARBA" id="ARBA00022989"/>
    </source>
</evidence>
<dbReference type="GO" id="GO:0015297">
    <property type="term" value="F:antiporter activity"/>
    <property type="evidence" value="ECO:0007669"/>
    <property type="project" value="UniProtKB-KW"/>
</dbReference>
<evidence type="ECO:0000313" key="17">
    <source>
        <dbReference type="EMBL" id="QQB47164.1"/>
    </source>
</evidence>
<evidence type="ECO:0000256" key="8">
    <source>
        <dbReference type="ARBA" id="ARBA00023136"/>
    </source>
</evidence>
<evidence type="ECO:0000256" key="5">
    <source>
        <dbReference type="ARBA" id="ARBA00022692"/>
    </source>
</evidence>
<feature type="transmembrane region" description="Helical" evidence="11">
    <location>
        <begin position="837"/>
        <end position="856"/>
    </location>
</feature>
<dbReference type="InterPro" id="IPR001750">
    <property type="entry name" value="ND/Mrp_TM"/>
</dbReference>
<keyword evidence="4" id="KW-1003">Cell membrane</keyword>
<dbReference type="InterPro" id="IPR025383">
    <property type="entry name" value="MrpA_C/MbhD"/>
</dbReference>
<keyword evidence="6 11" id="KW-1133">Transmembrane helix</keyword>
<feature type="transmembrane region" description="Helical" evidence="11">
    <location>
        <begin position="323"/>
        <end position="347"/>
    </location>
</feature>
<feature type="transmembrane region" description="Helical" evidence="11">
    <location>
        <begin position="609"/>
        <end position="626"/>
    </location>
</feature>
<reference evidence="17 18" key="1">
    <citation type="submission" date="2020-12" db="EMBL/GenBank/DDBJ databases">
        <title>FDA dAtabase for Regulatory Grade micrObial Sequences (FDA-ARGOS): Supporting development and validation of Infectious Disease Dx tests.</title>
        <authorList>
            <person name="Sproer C."/>
            <person name="Gronow S."/>
            <person name="Severitt S."/>
            <person name="Schroder I."/>
            <person name="Tallon L."/>
            <person name="Sadzewicz L."/>
            <person name="Zhao X."/>
            <person name="Boylan J."/>
            <person name="Ott S."/>
            <person name="Bowen H."/>
            <person name="Vavikolanu K."/>
            <person name="Mehta A."/>
            <person name="Aluvathingal J."/>
            <person name="Nadendla S."/>
            <person name="Lowell S."/>
            <person name="Myers T."/>
            <person name="Yan Y."/>
            <person name="Sichtig H."/>
        </authorList>
    </citation>
    <scope>NUCLEOTIDE SEQUENCE [LARGE SCALE GENOMIC DNA]</scope>
    <source>
        <strain evidence="17 18">FDAARGOS_1053</strain>
    </source>
</reference>
<dbReference type="EMBL" id="CP066007">
    <property type="protein sequence ID" value="QQB47164.1"/>
    <property type="molecule type" value="Genomic_DNA"/>
</dbReference>
<feature type="transmembrane region" description="Helical" evidence="11">
    <location>
        <begin position="868"/>
        <end position="891"/>
    </location>
</feature>
<evidence type="ECO:0000256" key="1">
    <source>
        <dbReference type="ARBA" id="ARBA00004651"/>
    </source>
</evidence>
<feature type="compositionally biased region" description="Basic residues" evidence="10">
    <location>
        <begin position="951"/>
        <end position="971"/>
    </location>
</feature>
<dbReference type="PANTHER" id="PTHR43373:SF1">
    <property type="entry name" value="NA(+)_H(+) ANTIPORTER SUBUNIT A"/>
    <property type="match status" value="1"/>
</dbReference>
<accession>A0A7T4EGY2</accession>
<evidence type="ECO:0000256" key="4">
    <source>
        <dbReference type="ARBA" id="ARBA00022475"/>
    </source>
</evidence>
<dbReference type="RefSeq" id="WP_084036498.1">
    <property type="nucleotide sequence ID" value="NZ_CP066007.1"/>
</dbReference>
<feature type="transmembrane region" description="Helical" evidence="11">
    <location>
        <begin position="77"/>
        <end position="101"/>
    </location>
</feature>
<dbReference type="InterPro" id="IPR001516">
    <property type="entry name" value="Proton_antipo_N"/>
</dbReference>
<dbReference type="PANTHER" id="PTHR43373">
    <property type="entry name" value="NA(+)/H(+) ANTIPORTER SUBUNIT"/>
    <property type="match status" value="1"/>
</dbReference>
<feature type="transmembrane region" description="Helical" evidence="11">
    <location>
        <begin position="164"/>
        <end position="185"/>
    </location>
</feature>